<dbReference type="AlphaFoldDB" id="A0A9P7BE17"/>
<evidence type="ECO:0000313" key="1">
    <source>
        <dbReference type="EMBL" id="KAG0672496.1"/>
    </source>
</evidence>
<name>A0A9P7BE17_MAUEX</name>
<reference evidence="1 2" key="1">
    <citation type="submission" date="2020-11" db="EMBL/GenBank/DDBJ databases">
        <title>Kefir isolates.</title>
        <authorList>
            <person name="Marcisauskas S."/>
            <person name="Kim Y."/>
            <person name="Blasche S."/>
        </authorList>
    </citation>
    <scope>NUCLEOTIDE SEQUENCE [LARGE SCALE GENOMIC DNA]</scope>
    <source>
        <strain evidence="1 2">OG2</strain>
    </source>
</reference>
<organism evidence="1 2">
    <name type="scientific">Maudiozyma exigua</name>
    <name type="common">Yeast</name>
    <name type="synonym">Kazachstania exigua</name>
    <dbReference type="NCBI Taxonomy" id="34358"/>
    <lineage>
        <taxon>Eukaryota</taxon>
        <taxon>Fungi</taxon>
        <taxon>Dikarya</taxon>
        <taxon>Ascomycota</taxon>
        <taxon>Saccharomycotina</taxon>
        <taxon>Saccharomycetes</taxon>
        <taxon>Saccharomycetales</taxon>
        <taxon>Saccharomycetaceae</taxon>
        <taxon>Maudiozyma</taxon>
    </lineage>
</organism>
<dbReference type="EMBL" id="PUHR01000002">
    <property type="protein sequence ID" value="KAG0672496.1"/>
    <property type="molecule type" value="Genomic_DNA"/>
</dbReference>
<evidence type="ECO:0000313" key="2">
    <source>
        <dbReference type="Proteomes" id="UP000750334"/>
    </source>
</evidence>
<protein>
    <submittedName>
        <fullName evidence="1">Uncharacterized protein</fullName>
    </submittedName>
</protein>
<sequence>MGINEIVNGLIKKNGKSLIFVLGPEARDKVEGGLKSIDNNLSTIERSRHDIKILFLSKLQYLFMFLMKLEAEKKCNYSNIAMYGLDSLISEKSDTERIRLSNLILSTLYKVYRTHDLHDIVIEWFDNEKDNTELDRMVEYWKFLIA</sequence>
<comment type="caution">
    <text evidence="1">The sequence shown here is derived from an EMBL/GenBank/DDBJ whole genome shotgun (WGS) entry which is preliminary data.</text>
</comment>
<accession>A0A9P7BE17</accession>
<proteinExistence type="predicted"/>
<dbReference type="OrthoDB" id="4053447at2759"/>
<keyword evidence="2" id="KW-1185">Reference proteome</keyword>
<gene>
    <name evidence="1" type="ORF">C6P45_001960</name>
</gene>
<dbReference type="Proteomes" id="UP000750334">
    <property type="component" value="Unassembled WGS sequence"/>
</dbReference>